<proteinExistence type="predicted"/>
<organism evidence="2 3">
    <name type="scientific">Citrobacter cronae</name>
    <dbReference type="NCBI Taxonomy" id="1748967"/>
    <lineage>
        <taxon>Bacteria</taxon>
        <taxon>Pseudomonadati</taxon>
        <taxon>Pseudomonadota</taxon>
        <taxon>Gammaproteobacteria</taxon>
        <taxon>Enterobacterales</taxon>
        <taxon>Enterobacteriaceae</taxon>
        <taxon>Citrobacter</taxon>
        <taxon>Citrobacter freundii complex</taxon>
    </lineage>
</organism>
<keyword evidence="1" id="KW-1133">Transmembrane helix</keyword>
<dbReference type="EMBL" id="JACLAG010000001">
    <property type="protein sequence ID" value="MBC2619004.1"/>
    <property type="molecule type" value="Genomic_DNA"/>
</dbReference>
<accession>A0A7X1BL77</accession>
<gene>
    <name evidence="2" type="ORF">H7I73_05060</name>
</gene>
<feature type="transmembrane region" description="Helical" evidence="1">
    <location>
        <begin position="40"/>
        <end position="60"/>
    </location>
</feature>
<reference evidence="2 3" key="1">
    <citation type="submission" date="2020-08" db="EMBL/GenBank/DDBJ databases">
        <title>Emergence and comparative genomics analysis of Citrobacter in Fennec fox imported from North Africa to China.</title>
        <authorList>
            <person name="Zheng B."/>
        </authorList>
    </citation>
    <scope>NUCLEOTIDE SEQUENCE [LARGE SCALE GENOMIC DNA]</scope>
    <source>
        <strain evidence="2 3">FF141</strain>
    </source>
</reference>
<protein>
    <submittedName>
        <fullName evidence="2">Uncharacterized protein</fullName>
    </submittedName>
</protein>
<name>A0A7X1BL77_9ENTR</name>
<keyword evidence="1" id="KW-0812">Transmembrane</keyword>
<dbReference type="AlphaFoldDB" id="A0A7X1BL77"/>
<evidence type="ECO:0000313" key="3">
    <source>
        <dbReference type="Proteomes" id="UP000548504"/>
    </source>
</evidence>
<comment type="caution">
    <text evidence="2">The sequence shown here is derived from an EMBL/GenBank/DDBJ whole genome shotgun (WGS) entry which is preliminary data.</text>
</comment>
<sequence length="219" mass="24731">MDWQGIPFKLIETDSLHRTFLNVSHIPDIVIQTGFSWDSLISGLVAGAIPAIVAVIAMRSNSKNIQDERRHQLELANKNITTQIVSASRQVWINDLREAAASYMGAVTCTVNALNFMCVEIASGKGTSDFYIKQFNEQSNAKRELGLLTSKIGLLLNPEEESSKRAIKALEKIRRFLLRERAMDELISFDELEPLALELRQSIYAVVKNEWRKVKNDNP</sequence>
<evidence type="ECO:0000256" key="1">
    <source>
        <dbReference type="SAM" id="Phobius"/>
    </source>
</evidence>
<evidence type="ECO:0000313" key="2">
    <source>
        <dbReference type="EMBL" id="MBC2619004.1"/>
    </source>
</evidence>
<dbReference type="Proteomes" id="UP000548504">
    <property type="component" value="Unassembled WGS sequence"/>
</dbReference>
<dbReference type="RefSeq" id="WP_185655696.1">
    <property type="nucleotide sequence ID" value="NZ_JACLAG010000001.1"/>
</dbReference>
<keyword evidence="1" id="KW-0472">Membrane</keyword>